<dbReference type="InterPro" id="IPR014799">
    <property type="entry name" value="ASD2_dom"/>
</dbReference>
<organism evidence="3">
    <name type="scientific">Oikopleura dioica</name>
    <name type="common">Tunicate</name>
    <dbReference type="NCBI Taxonomy" id="34765"/>
    <lineage>
        <taxon>Eukaryota</taxon>
        <taxon>Metazoa</taxon>
        <taxon>Chordata</taxon>
        <taxon>Tunicata</taxon>
        <taxon>Appendicularia</taxon>
        <taxon>Copelata</taxon>
        <taxon>Oikopleuridae</taxon>
        <taxon>Oikopleura</taxon>
    </lineage>
</organism>
<feature type="domain" description="ASD2" evidence="2">
    <location>
        <begin position="564"/>
        <end position="841"/>
    </location>
</feature>
<keyword evidence="4" id="KW-1185">Reference proteome</keyword>
<dbReference type="PROSITE" id="PS51307">
    <property type="entry name" value="ASD2"/>
    <property type="match status" value="1"/>
</dbReference>
<dbReference type="EMBL" id="FN653076">
    <property type="protein sequence ID" value="CBY11118.1"/>
    <property type="molecule type" value="Genomic_DNA"/>
</dbReference>
<feature type="region of interest" description="Disordered" evidence="1">
    <location>
        <begin position="469"/>
        <end position="599"/>
    </location>
</feature>
<dbReference type="AlphaFoldDB" id="E4XMB1"/>
<feature type="compositionally biased region" description="Polar residues" evidence="1">
    <location>
        <begin position="180"/>
        <end position="200"/>
    </location>
</feature>
<feature type="region of interest" description="Disordered" evidence="1">
    <location>
        <begin position="314"/>
        <end position="388"/>
    </location>
</feature>
<evidence type="ECO:0000259" key="2">
    <source>
        <dbReference type="PROSITE" id="PS51307"/>
    </source>
</evidence>
<feature type="compositionally biased region" description="Polar residues" evidence="1">
    <location>
        <begin position="231"/>
        <end position="242"/>
    </location>
</feature>
<dbReference type="Proteomes" id="UP000001307">
    <property type="component" value="Unassembled WGS sequence"/>
</dbReference>
<dbReference type="OrthoDB" id="10063560at2759"/>
<evidence type="ECO:0000313" key="4">
    <source>
        <dbReference type="Proteomes" id="UP000001307"/>
    </source>
</evidence>
<feature type="compositionally biased region" description="Polar residues" evidence="1">
    <location>
        <begin position="495"/>
        <end position="504"/>
    </location>
</feature>
<protein>
    <recommendedName>
        <fullName evidence="2">ASD2 domain-containing protein</fullName>
    </recommendedName>
</protein>
<feature type="compositionally biased region" description="Low complexity" evidence="1">
    <location>
        <begin position="371"/>
        <end position="388"/>
    </location>
</feature>
<accession>E4XMB1</accession>
<feature type="region of interest" description="Disordered" evidence="1">
    <location>
        <begin position="616"/>
        <end position="638"/>
    </location>
</feature>
<feature type="compositionally biased region" description="Polar residues" evidence="1">
    <location>
        <begin position="125"/>
        <end position="136"/>
    </location>
</feature>
<feature type="region of interest" description="Disordered" evidence="1">
    <location>
        <begin position="120"/>
        <end position="242"/>
    </location>
</feature>
<gene>
    <name evidence="3" type="ORF">GSOID_T00015297001</name>
</gene>
<proteinExistence type="predicted"/>
<feature type="compositionally biased region" description="Polar residues" evidence="1">
    <location>
        <begin position="520"/>
        <end position="544"/>
    </location>
</feature>
<feature type="compositionally biased region" description="Polar residues" evidence="1">
    <location>
        <begin position="1"/>
        <end position="10"/>
    </location>
</feature>
<feature type="compositionally biased region" description="Basic and acidic residues" evidence="1">
    <location>
        <begin position="211"/>
        <end position="225"/>
    </location>
</feature>
<name>E4XMB1_OIKDI</name>
<feature type="compositionally biased region" description="Polar residues" evidence="1">
    <location>
        <begin position="469"/>
        <end position="479"/>
    </location>
</feature>
<dbReference type="Pfam" id="PF08687">
    <property type="entry name" value="ASD2"/>
    <property type="match status" value="1"/>
</dbReference>
<reference evidence="3" key="1">
    <citation type="journal article" date="2010" name="Science">
        <title>Plasticity of animal genome architecture unmasked by rapid evolution of a pelagic tunicate.</title>
        <authorList>
            <person name="Denoeud F."/>
            <person name="Henriet S."/>
            <person name="Mungpakdee S."/>
            <person name="Aury J.M."/>
            <person name="Da Silva C."/>
            <person name="Brinkmann H."/>
            <person name="Mikhaleva J."/>
            <person name="Olsen L.C."/>
            <person name="Jubin C."/>
            <person name="Canestro C."/>
            <person name="Bouquet J.M."/>
            <person name="Danks G."/>
            <person name="Poulain J."/>
            <person name="Campsteijn C."/>
            <person name="Adamski M."/>
            <person name="Cross I."/>
            <person name="Yadetie F."/>
            <person name="Muffato M."/>
            <person name="Louis A."/>
            <person name="Butcher S."/>
            <person name="Tsagkogeorga G."/>
            <person name="Konrad A."/>
            <person name="Singh S."/>
            <person name="Jensen M.F."/>
            <person name="Cong E.H."/>
            <person name="Eikeseth-Otteraa H."/>
            <person name="Noel B."/>
            <person name="Anthouard V."/>
            <person name="Porcel B.M."/>
            <person name="Kachouri-Lafond R."/>
            <person name="Nishino A."/>
            <person name="Ugolini M."/>
            <person name="Chourrout P."/>
            <person name="Nishida H."/>
            <person name="Aasland R."/>
            <person name="Huzurbazar S."/>
            <person name="Westhof E."/>
            <person name="Delsuc F."/>
            <person name="Lehrach H."/>
            <person name="Reinhardt R."/>
            <person name="Weissenbach J."/>
            <person name="Roy S.W."/>
            <person name="Artiguenave F."/>
            <person name="Postlethwait J.H."/>
            <person name="Manak J.R."/>
            <person name="Thompson E.M."/>
            <person name="Jaillon O."/>
            <person name="Du Pasquier L."/>
            <person name="Boudinot P."/>
            <person name="Liberles D.A."/>
            <person name="Volff J.N."/>
            <person name="Philippe H."/>
            <person name="Lenhard B."/>
            <person name="Roest Crollius H."/>
            <person name="Wincker P."/>
            <person name="Chourrout D."/>
        </authorList>
    </citation>
    <scope>NUCLEOTIDE SEQUENCE [LARGE SCALE GENOMIC DNA]</scope>
</reference>
<feature type="region of interest" description="Disordered" evidence="1">
    <location>
        <begin position="1"/>
        <end position="63"/>
    </location>
</feature>
<evidence type="ECO:0000313" key="3">
    <source>
        <dbReference type="EMBL" id="CBY11118.1"/>
    </source>
</evidence>
<dbReference type="Gene3D" id="6.10.250.3120">
    <property type="match status" value="1"/>
</dbReference>
<dbReference type="InParanoid" id="E4XMB1"/>
<evidence type="ECO:0000256" key="1">
    <source>
        <dbReference type="SAM" id="MobiDB-lite"/>
    </source>
</evidence>
<feature type="compositionally biased region" description="Low complexity" evidence="1">
    <location>
        <begin position="45"/>
        <end position="56"/>
    </location>
</feature>
<sequence length="845" mass="94297">MENNSNNLPKQQPFGRLVNKPTAKVKPVIKQAPSIRENLERWKEPASSSVAPNSAAAPPPTANVQPQQIFLHSRSSSMHDVDEAKDELFQDDISTYINSQVTAQVLRRTSLKRKELCISPKRGINPNSYSQNQINRQNRRSEPILEISKSSAPLRDEDMIAHLNRPVTRRSVPPPETRRSQSISDLADISRNSAPTNGSSHLPVKTNPANIREKLRDFVKRRSLDRPNPTSPTTPKRNTVSKTQLQSLLQYQQLIKENSVPTHLSAKILNSLTCHFAKEFCQRLVNLILFRPVSFPESLLPSLPFPPVSSFDNSSVSGSLSAGKKENNSSSPPSPRVFHFRTPSDSRRTPIIFPLNEDQSSSPESPAADKPLPASPTSPTTTSPTSAPLYASQSQLASFQAARSSQRQLMKLDRCRSAENMTQLAGSNPSQRLVNAAAAAPIRRDCSYDSSNQLNPSQSMEVLREEEPQNNAFGQNITQRKARTPVRTNSEEDNNSTPNSSRRGSSIADKIRALGLSQEALRSTTTSPAMTASRGTLDSISENNAMPELQNSSSSFFRPIRSSSESLNRSHSSLAEESFPDPPPPASETRLDRQSSLEIPVEIPSEISGIFDKIKRASTDPPEEDSLPTPQEPDACLLPKDYFDPSGLLKLNEKDANNIDDSDSDETSLSDVIMQHEKRVLDMANLREEVILGYRDNEAFGDTVNTVIKEKCPRNIVSKYMLFVEDIESNFKLRSKLAGRLMRAEASLKNGSHDLATTEALKQKYQVLKSQMSESEKCSNHCRQREAFVTEALQRQLEPDEFDNFVKYVCEKRQCLDEQCEIEEKIRVFESQLAQLKEVRKVQPT</sequence>
<feature type="compositionally biased region" description="Low complexity" evidence="1">
    <location>
        <begin position="552"/>
        <end position="573"/>
    </location>
</feature>